<dbReference type="SMART" id="SM00332">
    <property type="entry name" value="PP2Cc"/>
    <property type="match status" value="1"/>
</dbReference>
<comment type="caution">
    <text evidence="4">The sequence shown here is derived from an EMBL/GenBank/DDBJ whole genome shotgun (WGS) entry which is preliminary data.</text>
</comment>
<dbReference type="CDD" id="cd00143">
    <property type="entry name" value="PP2Cc"/>
    <property type="match status" value="1"/>
</dbReference>
<dbReference type="Gene3D" id="3.60.40.10">
    <property type="entry name" value="PPM-type phosphatase domain"/>
    <property type="match status" value="1"/>
</dbReference>
<dbReference type="Proteomes" id="UP000589626">
    <property type="component" value="Unassembled WGS sequence"/>
</dbReference>
<gene>
    <name evidence="4" type="ORF">FHU40_005376</name>
</gene>
<organism evidence="4 5">
    <name type="scientific">Nocardioides soli</name>
    <dbReference type="NCBI Taxonomy" id="1036020"/>
    <lineage>
        <taxon>Bacteria</taxon>
        <taxon>Bacillati</taxon>
        <taxon>Actinomycetota</taxon>
        <taxon>Actinomycetes</taxon>
        <taxon>Propionibacteriales</taxon>
        <taxon>Nocardioidaceae</taxon>
        <taxon>Nocardioides</taxon>
    </lineage>
</organism>
<dbReference type="EC" id="3.1.3.16" evidence="4"/>
<dbReference type="InterPro" id="IPR001932">
    <property type="entry name" value="PPM-type_phosphatase-like_dom"/>
</dbReference>
<sequence length="455" mass="48352">MTDQPTEQPAPRFRLDYGAVSDVGRVRRDNQDSGYAGPWLLAVCDGVGGAARGDLASATAIGQLRRLDQPPTSDSPDELLARIAGAVHRAHDRLVELVDEDPALSGTSTTASLLVFDGLRIGVGHVGDSRAYLFRDGSIRQLTVDHTFVQTLIDEGRITEAEAKVHPHRNLILRAIDAVSDSEPDLFVLEIAVGDRLLVCSDGASGVLDDGRLADILSTGSPEYAAVELVRASLEAGSTDNVTCVVADVLEATDAAPTQEGLVVGAAADRRVQRGRTGGLFRGHRAGDTGELDPVPADLPDDVPYAITADPIDPEAARYAPRAPRRYLWARRVFASTVVVGLAWIGLAWLWSWSQQQYYVGEQDGAVVIFRGVNASIGGIDLSEPYETTDVDLDRLSDFDAGKVQEGIEAEDLDDARQTVQNLAANQSSEPASESPAPSENAAPSENPAQGSGEG</sequence>
<evidence type="ECO:0000256" key="2">
    <source>
        <dbReference type="SAM" id="Phobius"/>
    </source>
</evidence>
<keyword evidence="4" id="KW-0378">Hydrolase</keyword>
<dbReference type="AlphaFoldDB" id="A0A7W4W184"/>
<feature type="transmembrane region" description="Helical" evidence="2">
    <location>
        <begin position="333"/>
        <end position="353"/>
    </location>
</feature>
<feature type="region of interest" description="Disordered" evidence="1">
    <location>
        <begin position="421"/>
        <end position="455"/>
    </location>
</feature>
<dbReference type="InterPro" id="IPR036457">
    <property type="entry name" value="PPM-type-like_dom_sf"/>
</dbReference>
<feature type="compositionally biased region" description="Low complexity" evidence="1">
    <location>
        <begin position="424"/>
        <end position="449"/>
    </location>
</feature>
<dbReference type="Pfam" id="PF00481">
    <property type="entry name" value="PP2C"/>
    <property type="match status" value="1"/>
</dbReference>
<protein>
    <submittedName>
        <fullName evidence="4">Protein phosphatase</fullName>
        <ecNumber evidence="4">3.1.3.16</ecNumber>
    </submittedName>
</protein>
<dbReference type="EMBL" id="JACHWR010000010">
    <property type="protein sequence ID" value="MBB3045519.1"/>
    <property type="molecule type" value="Genomic_DNA"/>
</dbReference>
<dbReference type="RefSeq" id="WP_183595512.1">
    <property type="nucleotide sequence ID" value="NZ_JACHWR010000010.1"/>
</dbReference>
<evidence type="ECO:0000256" key="1">
    <source>
        <dbReference type="SAM" id="MobiDB-lite"/>
    </source>
</evidence>
<name>A0A7W4W184_9ACTN</name>
<dbReference type="GO" id="GO:0004722">
    <property type="term" value="F:protein serine/threonine phosphatase activity"/>
    <property type="evidence" value="ECO:0007669"/>
    <property type="project" value="UniProtKB-EC"/>
</dbReference>
<accession>A0A7W4W184</accession>
<feature type="domain" description="PPM-type phosphatase" evidence="3">
    <location>
        <begin position="16"/>
        <end position="249"/>
    </location>
</feature>
<reference evidence="4 5" key="1">
    <citation type="submission" date="2020-08" db="EMBL/GenBank/DDBJ databases">
        <title>Sequencing the genomes of 1000 actinobacteria strains.</title>
        <authorList>
            <person name="Klenk H.-P."/>
        </authorList>
    </citation>
    <scope>NUCLEOTIDE SEQUENCE [LARGE SCALE GENOMIC DNA]</scope>
    <source>
        <strain evidence="4 5">DSM 105498</strain>
    </source>
</reference>
<dbReference type="InterPro" id="IPR015655">
    <property type="entry name" value="PP2C"/>
</dbReference>
<evidence type="ECO:0000259" key="3">
    <source>
        <dbReference type="PROSITE" id="PS51746"/>
    </source>
</evidence>
<keyword evidence="2" id="KW-0812">Transmembrane</keyword>
<dbReference type="SMART" id="SM00331">
    <property type="entry name" value="PP2C_SIG"/>
    <property type="match status" value="1"/>
</dbReference>
<keyword evidence="2" id="KW-1133">Transmembrane helix</keyword>
<keyword evidence="2" id="KW-0472">Membrane</keyword>
<dbReference type="PANTHER" id="PTHR47992">
    <property type="entry name" value="PROTEIN PHOSPHATASE"/>
    <property type="match status" value="1"/>
</dbReference>
<dbReference type="PROSITE" id="PS51746">
    <property type="entry name" value="PPM_2"/>
    <property type="match status" value="1"/>
</dbReference>
<evidence type="ECO:0000313" key="5">
    <source>
        <dbReference type="Proteomes" id="UP000589626"/>
    </source>
</evidence>
<keyword evidence="5" id="KW-1185">Reference proteome</keyword>
<dbReference type="SUPFAM" id="SSF81606">
    <property type="entry name" value="PP2C-like"/>
    <property type="match status" value="1"/>
</dbReference>
<evidence type="ECO:0000313" key="4">
    <source>
        <dbReference type="EMBL" id="MBB3045519.1"/>
    </source>
</evidence>
<proteinExistence type="predicted"/>